<dbReference type="InterPro" id="IPR041459">
    <property type="entry name" value="MPTase-PolyVal"/>
</dbReference>
<feature type="domain" description="Polyvalent protein metallopeptidase" evidence="2">
    <location>
        <begin position="167"/>
        <end position="294"/>
    </location>
</feature>
<name>A0ABX6UZM3_9PAST</name>
<feature type="domain" description="N-terminal" evidence="1">
    <location>
        <begin position="8"/>
        <end position="135"/>
    </location>
</feature>
<dbReference type="InterPro" id="IPR013610">
    <property type="entry name" value="ArdC_N"/>
</dbReference>
<reference evidence="3 4" key="1">
    <citation type="submission" date="2020-10" db="EMBL/GenBank/DDBJ databases">
        <title>Genome Sequencing of Rodentibacter spp. strain DSM111151.</title>
        <authorList>
            <person name="Benga L."/>
            <person name="Lautwein T."/>
        </authorList>
    </citation>
    <scope>NUCLEOTIDE SEQUENCE [LARGE SCALE GENOMIC DNA]</scope>
    <source>
        <strain evidence="3 4">DSM 111151</strain>
    </source>
</reference>
<evidence type="ECO:0000259" key="2">
    <source>
        <dbReference type="Pfam" id="PF18818"/>
    </source>
</evidence>
<protein>
    <submittedName>
        <fullName evidence="3">DUF1738 domain-containing protein</fullName>
    </submittedName>
</protein>
<dbReference type="RefSeq" id="WP_194812405.1">
    <property type="nucleotide sequence ID" value="NZ_CP063056.1"/>
</dbReference>
<dbReference type="EMBL" id="CP063056">
    <property type="protein sequence ID" value="QPB42828.1"/>
    <property type="molecule type" value="Genomic_DNA"/>
</dbReference>
<evidence type="ECO:0000313" key="4">
    <source>
        <dbReference type="Proteomes" id="UP000663069"/>
    </source>
</evidence>
<accession>A0ABX6UZM3</accession>
<dbReference type="Proteomes" id="UP000663069">
    <property type="component" value="Chromosome"/>
</dbReference>
<proteinExistence type="predicted"/>
<gene>
    <name evidence="3" type="ORF">IHV77_01500</name>
</gene>
<evidence type="ECO:0000259" key="1">
    <source>
        <dbReference type="Pfam" id="PF08401"/>
    </source>
</evidence>
<dbReference type="PIRSF" id="PIRSF037112">
    <property type="entry name" value="Antirestriction_ArdC"/>
    <property type="match status" value="1"/>
</dbReference>
<organism evidence="3 4">
    <name type="scientific">Rodentibacter haemolyticus</name>
    <dbReference type="NCBI Taxonomy" id="2778911"/>
    <lineage>
        <taxon>Bacteria</taxon>
        <taxon>Pseudomonadati</taxon>
        <taxon>Pseudomonadota</taxon>
        <taxon>Gammaproteobacteria</taxon>
        <taxon>Pasteurellales</taxon>
        <taxon>Pasteurellaceae</taxon>
        <taxon>Rodentibacter</taxon>
    </lineage>
</organism>
<dbReference type="InterPro" id="IPR017113">
    <property type="entry name" value="Antirestriction_ArdC"/>
</dbReference>
<dbReference type="Pfam" id="PF08401">
    <property type="entry name" value="ArdcN"/>
    <property type="match status" value="1"/>
</dbReference>
<evidence type="ECO:0000313" key="3">
    <source>
        <dbReference type="EMBL" id="QPB42828.1"/>
    </source>
</evidence>
<sequence>MNTKTQPKDLYQQITDQIVEALEQGTVPWQKPWDSGWPQMTIPCNGESGRQYSGINVLLLWMSTLRKNFTQRKWVTFQGANHLGGKVRGGEKSTVIILYKQNMFEEKDDEGKVVLDENGDPKMKSSIFIRGHHVFNIEQCEGLEAHYEDFPEPQNSPKADMGLRPDLDALPAKMGMQLYNKAQDRACYMPKRDCIVMPDFEKFNMADDYYATLLHECGHATGHKDRLNRDGIVKFDKFGSERYAFEELVAELTSAFICANVNVRNDISQNAAYIDSWITTLKRDKKAIFRASSQAREATQYLMDVLHQEVQLAA</sequence>
<dbReference type="Pfam" id="PF18818">
    <property type="entry name" value="MPTase-PolyVal"/>
    <property type="match status" value="1"/>
</dbReference>
<keyword evidence="4" id="KW-1185">Reference proteome</keyword>